<evidence type="ECO:0000313" key="2">
    <source>
        <dbReference type="Proteomes" id="UP000030640"/>
    </source>
</evidence>
<protein>
    <submittedName>
        <fullName evidence="1">Uncharacterized protein</fullName>
    </submittedName>
</protein>
<dbReference type="AlphaFoldDB" id="W6ZYC8"/>
<name>W6ZYC8_9APIC</name>
<evidence type="ECO:0000313" key="1">
    <source>
        <dbReference type="EMBL" id="EUD64348.1"/>
    </source>
</evidence>
<keyword evidence="2" id="KW-1185">Reference proteome</keyword>
<gene>
    <name evidence="1" type="ORF">C922_05267</name>
</gene>
<dbReference type="GeneID" id="20040541"/>
<accession>W6ZYC8</accession>
<proteinExistence type="predicted"/>
<dbReference type="Proteomes" id="UP000030640">
    <property type="component" value="Unassembled WGS sequence"/>
</dbReference>
<dbReference type="RefSeq" id="XP_008819061.1">
    <property type="nucleotide sequence ID" value="XM_008820839.1"/>
</dbReference>
<dbReference type="EMBL" id="KI965509">
    <property type="protein sequence ID" value="EUD64348.1"/>
    <property type="molecule type" value="Genomic_DNA"/>
</dbReference>
<dbReference type="VEuPathDB" id="PlasmoDB:C922_05267"/>
<sequence>MSNSPRFSDWIRRRIWEKRGNEASREESLTQLKLHDLVPEQQGRADQISRDRWNNLESRGEISMKGIEVRARLLCQAIEVWVNNLPQEEDGIWQEAGADCLKKQTGFLFGGAARDSCKINTNNNNWSTLSARRQLYRNQDYQRDLAVCMDMMSIILVLYQNITPTVKGWRIEGKDACTAMYDELRSWGGPGVAQEIMKEWFYNKTEGELPPSGLPIRTAGTSTSGMWGDFIKAAQSYIVQLQCYQTSGESDHKWETTCVQTKNETNCEKKENDQQAITNYKKSRSIPKASQSRMLNKESNPYRQIKTRVRIQALTQHTKEADQNITQMITADERRDSPQPPEAGVIQGISQIKDTSKTPGLVEGSLINKDRKPERKPQHVKTLSNICFSRCLKGMNHGAHGVVYDDEVLPKRANLKWRDKYNSHTDPSRVSRSSQRS</sequence>
<organism evidence="1 2">
    <name type="scientific">Plasmodium inui San Antonio 1</name>
    <dbReference type="NCBI Taxonomy" id="1237626"/>
    <lineage>
        <taxon>Eukaryota</taxon>
        <taxon>Sar</taxon>
        <taxon>Alveolata</taxon>
        <taxon>Apicomplexa</taxon>
        <taxon>Aconoidasida</taxon>
        <taxon>Haemosporida</taxon>
        <taxon>Plasmodiidae</taxon>
        <taxon>Plasmodium</taxon>
        <taxon>Plasmodium (Plasmodium)</taxon>
    </lineage>
</organism>
<reference evidence="1 2" key="1">
    <citation type="submission" date="2013-02" db="EMBL/GenBank/DDBJ databases">
        <title>The Genome Sequence of Plasmodium inui San Antonio 1.</title>
        <authorList>
            <consortium name="The Broad Institute Genome Sequencing Platform"/>
            <consortium name="The Broad Institute Genome Sequencing Center for Infectious Disease"/>
            <person name="Neafsey D."/>
            <person name="Cheeseman I."/>
            <person name="Volkman S."/>
            <person name="Adams J."/>
            <person name="Walker B."/>
            <person name="Young S.K."/>
            <person name="Zeng Q."/>
            <person name="Gargeya S."/>
            <person name="Fitzgerald M."/>
            <person name="Haas B."/>
            <person name="Abouelleil A."/>
            <person name="Alvarado L."/>
            <person name="Arachchi H.M."/>
            <person name="Berlin A.M."/>
            <person name="Chapman S.B."/>
            <person name="Dewar J."/>
            <person name="Goldberg J."/>
            <person name="Griggs A."/>
            <person name="Gujja S."/>
            <person name="Hansen M."/>
            <person name="Howarth C."/>
            <person name="Imamovic A."/>
            <person name="Larimer J."/>
            <person name="McCowan C."/>
            <person name="Murphy C."/>
            <person name="Neiman D."/>
            <person name="Pearson M."/>
            <person name="Priest M."/>
            <person name="Roberts A."/>
            <person name="Saif S."/>
            <person name="Shea T."/>
            <person name="Sisk P."/>
            <person name="Sykes S."/>
            <person name="Wortman J."/>
            <person name="Nusbaum C."/>
            <person name="Birren B."/>
        </authorList>
    </citation>
    <scope>NUCLEOTIDE SEQUENCE [LARGE SCALE GENOMIC DNA]</scope>
    <source>
        <strain evidence="1 2">San Antonio 1</strain>
    </source>
</reference>